<keyword evidence="3" id="KW-1185">Reference proteome</keyword>
<feature type="region of interest" description="Disordered" evidence="1">
    <location>
        <begin position="72"/>
        <end position="94"/>
    </location>
</feature>
<dbReference type="EMBL" id="JASSZA010000019">
    <property type="protein sequence ID" value="KAK2087001.1"/>
    <property type="molecule type" value="Genomic_DNA"/>
</dbReference>
<dbReference type="InterPro" id="IPR027417">
    <property type="entry name" value="P-loop_NTPase"/>
</dbReference>
<organism evidence="2 3">
    <name type="scientific">Saguinus oedipus</name>
    <name type="common">Cotton-top tamarin</name>
    <name type="synonym">Oedipomidas oedipus</name>
    <dbReference type="NCBI Taxonomy" id="9490"/>
    <lineage>
        <taxon>Eukaryota</taxon>
        <taxon>Metazoa</taxon>
        <taxon>Chordata</taxon>
        <taxon>Craniata</taxon>
        <taxon>Vertebrata</taxon>
        <taxon>Euteleostomi</taxon>
        <taxon>Mammalia</taxon>
        <taxon>Eutheria</taxon>
        <taxon>Euarchontoglires</taxon>
        <taxon>Primates</taxon>
        <taxon>Haplorrhini</taxon>
        <taxon>Platyrrhini</taxon>
        <taxon>Cebidae</taxon>
        <taxon>Callitrichinae</taxon>
        <taxon>Saguinus</taxon>
    </lineage>
</organism>
<comment type="caution">
    <text evidence="2">The sequence shown here is derived from an EMBL/GenBank/DDBJ whole genome shotgun (WGS) entry which is preliminary data.</text>
</comment>
<dbReference type="Gene3D" id="3.40.50.300">
    <property type="entry name" value="P-loop containing nucleotide triphosphate hydrolases"/>
    <property type="match status" value="1"/>
</dbReference>
<evidence type="ECO:0000256" key="1">
    <source>
        <dbReference type="SAM" id="MobiDB-lite"/>
    </source>
</evidence>
<feature type="compositionally biased region" description="Low complexity" evidence="1">
    <location>
        <begin position="75"/>
        <end position="86"/>
    </location>
</feature>
<reference evidence="2 3" key="1">
    <citation type="submission" date="2023-05" db="EMBL/GenBank/DDBJ databases">
        <title>B98-5 Cell Line De Novo Hybrid Assembly: An Optical Mapping Approach.</title>
        <authorList>
            <person name="Kananen K."/>
            <person name="Auerbach J.A."/>
            <person name="Kautto E."/>
            <person name="Blachly J.S."/>
        </authorList>
    </citation>
    <scope>NUCLEOTIDE SEQUENCE [LARGE SCALE GENOMIC DNA]</scope>
    <source>
        <strain evidence="2">B95-8</strain>
        <tissue evidence="2">Cell line</tissue>
    </source>
</reference>
<proteinExistence type="predicted"/>
<evidence type="ECO:0000313" key="2">
    <source>
        <dbReference type="EMBL" id="KAK2087001.1"/>
    </source>
</evidence>
<accession>A0ABQ9TQE0</accession>
<dbReference type="Proteomes" id="UP001266305">
    <property type="component" value="Unassembled WGS sequence"/>
</dbReference>
<protein>
    <submittedName>
        <fullName evidence="2">Uncharacterized protein</fullName>
    </submittedName>
</protein>
<evidence type="ECO:0000313" key="3">
    <source>
        <dbReference type="Proteomes" id="UP001266305"/>
    </source>
</evidence>
<gene>
    <name evidence="2" type="ORF">P7K49_032908</name>
</gene>
<name>A0ABQ9TQE0_SAGOE</name>
<sequence length="177" mass="18363">MTLESMMACCLSDEVKESKRINAEIEKQLRRDKRDARRELKLLLLGEWGVGPAGCGPCPACACPARSGRVGSGPSGSARPVPSGSGWDPPGQPCLCRPGPSGVSPACAVRDLPGPPGSALPVRSRTLRGQPCLCRPGPAGTLRGQLPVSAVHVVQDPSGFALCPFSRDQSPPFTGAL</sequence>